<accession>A0ACD3SVR9</accession>
<protein>
    <submittedName>
        <fullName evidence="1">Ankyrin repeat domain-containing protein</fullName>
    </submittedName>
</protein>
<comment type="caution">
    <text evidence="1">The sequence shown here is derived from an EMBL/GenBank/DDBJ whole genome shotgun (WGS) entry which is preliminary data.</text>
</comment>
<sequence length="438" mass="48449">MIALHALPRPGGQAWSAYEIGEYRCALRFFKLEISTPGALVRGYRQRARTYLAQMDRLLADNGPAWINTMLDAAWGAGRTKWLVQMIRLMQEVDPADCPSALPARLVALGLPKAAARTFFTFTAFGREPDLRHHAIALFARMDHATRARLLLATNFPAERACKIADAFAAKMLGDTLAPLQTAALLMVLALKPTPRHLTTLVDERFAAPLLDGVIESSPRYDEAEAFMQDPLCRTAAVSWVTKSLHSANPARHVELLGNYLAPHDRMPTGFADLLGNYLRQIAGDTELPDETTIRTIVRGEARRLIGPDATSAVRQAMGKTSTERLGTLLRHGIAVDMPDAHGFTALHYAIAVLDTEKVRLLLEHSADPLRKPVGMLHKLSDTLRKLGGTVHGLPPHKPLKFAEKLFERLDSPVQRARLTEIIDLLKTHAAHIRQQRA</sequence>
<name>A0ACD3SVR9_9BURK</name>
<organism evidence="1 2">
    <name type="scientific">Imbroritus primus</name>
    <dbReference type="NCBI Taxonomy" id="3058603"/>
    <lineage>
        <taxon>Bacteria</taxon>
        <taxon>Pseudomonadati</taxon>
        <taxon>Pseudomonadota</taxon>
        <taxon>Betaproteobacteria</taxon>
        <taxon>Burkholderiales</taxon>
        <taxon>Burkholderiaceae</taxon>
        <taxon>Imbroritus</taxon>
    </lineage>
</organism>
<gene>
    <name evidence="1" type="ORF">MW7_001185</name>
</gene>
<dbReference type="EMBL" id="AKCV02000004">
    <property type="protein sequence ID" value="TMS59788.1"/>
    <property type="molecule type" value="Genomic_DNA"/>
</dbReference>
<dbReference type="Proteomes" id="UP000004277">
    <property type="component" value="Unassembled WGS sequence"/>
</dbReference>
<evidence type="ECO:0000313" key="1">
    <source>
        <dbReference type="EMBL" id="TMS59788.1"/>
    </source>
</evidence>
<keyword evidence="2" id="KW-1185">Reference proteome</keyword>
<proteinExistence type="predicted"/>
<reference evidence="1" key="1">
    <citation type="submission" date="2019-05" db="EMBL/GenBank/DDBJ databases">
        <title>Revised genome assembly of Burkholderiaceae (previously Ralstonia) sp. PBA.</title>
        <authorList>
            <person name="Gan H.M."/>
        </authorList>
    </citation>
    <scope>NUCLEOTIDE SEQUENCE</scope>
    <source>
        <strain evidence="1">PBA</strain>
    </source>
</reference>
<evidence type="ECO:0000313" key="2">
    <source>
        <dbReference type="Proteomes" id="UP000004277"/>
    </source>
</evidence>